<reference evidence="4 5" key="1">
    <citation type="submission" date="2016-10" db="EMBL/GenBank/DDBJ databases">
        <authorList>
            <person name="Cai Z."/>
        </authorList>
    </citation>
    <scope>NUCLEOTIDE SEQUENCE [LARGE SCALE GENOMIC DNA]</scope>
    <source>
        <strain evidence="4 5">CGMCC 1.10826</strain>
    </source>
</reference>
<dbReference type="InterPro" id="IPR011611">
    <property type="entry name" value="PfkB_dom"/>
</dbReference>
<dbReference type="InterPro" id="IPR002173">
    <property type="entry name" value="Carboh/pur_kinase_PfkB_CS"/>
</dbReference>
<keyword evidence="2 4" id="KW-0418">Kinase</keyword>
<evidence type="ECO:0000313" key="4">
    <source>
        <dbReference type="EMBL" id="SSA43961.1"/>
    </source>
</evidence>
<keyword evidence="1" id="KW-0808">Transferase</keyword>
<dbReference type="EMBL" id="UETB01000009">
    <property type="protein sequence ID" value="SSA43961.1"/>
    <property type="molecule type" value="Genomic_DNA"/>
</dbReference>
<dbReference type="PANTHER" id="PTHR10584:SF166">
    <property type="entry name" value="RIBOKINASE"/>
    <property type="match status" value="1"/>
</dbReference>
<dbReference type="Gene3D" id="3.40.1190.20">
    <property type="match status" value="1"/>
</dbReference>
<evidence type="ECO:0000259" key="3">
    <source>
        <dbReference type="Pfam" id="PF00294"/>
    </source>
</evidence>
<proteinExistence type="predicted"/>
<dbReference type="InterPro" id="IPR029056">
    <property type="entry name" value="Ribokinase-like"/>
</dbReference>
<dbReference type="OrthoDB" id="9813569at2"/>
<dbReference type="PANTHER" id="PTHR10584">
    <property type="entry name" value="SUGAR KINASE"/>
    <property type="match status" value="1"/>
</dbReference>
<feature type="domain" description="Carbohydrate kinase PfkB" evidence="3">
    <location>
        <begin position="3"/>
        <end position="291"/>
    </location>
</feature>
<dbReference type="GO" id="GO:0005829">
    <property type="term" value="C:cytosol"/>
    <property type="evidence" value="ECO:0007669"/>
    <property type="project" value="TreeGrafter"/>
</dbReference>
<organism evidence="4 5">
    <name type="scientific">Georgenia satyanarayanai</name>
    <dbReference type="NCBI Taxonomy" id="860221"/>
    <lineage>
        <taxon>Bacteria</taxon>
        <taxon>Bacillati</taxon>
        <taxon>Actinomycetota</taxon>
        <taxon>Actinomycetes</taxon>
        <taxon>Micrococcales</taxon>
        <taxon>Bogoriellaceae</taxon>
        <taxon>Georgenia</taxon>
    </lineage>
</organism>
<gene>
    <name evidence="4" type="ORF">SAMN05216184_10921</name>
</gene>
<dbReference type="GO" id="GO:0016301">
    <property type="term" value="F:kinase activity"/>
    <property type="evidence" value="ECO:0007669"/>
    <property type="project" value="UniProtKB-KW"/>
</dbReference>
<protein>
    <submittedName>
        <fullName evidence="4">Ribokinase</fullName>
    </submittedName>
</protein>
<evidence type="ECO:0000256" key="1">
    <source>
        <dbReference type="ARBA" id="ARBA00022679"/>
    </source>
</evidence>
<dbReference type="RefSeq" id="WP_110852885.1">
    <property type="nucleotide sequence ID" value="NZ_QKLZ01000009.1"/>
</dbReference>
<name>A0A2Y9AHM6_9MICO</name>
<dbReference type="SUPFAM" id="SSF53613">
    <property type="entry name" value="Ribokinase-like"/>
    <property type="match status" value="1"/>
</dbReference>
<evidence type="ECO:0000313" key="5">
    <source>
        <dbReference type="Proteomes" id="UP000250222"/>
    </source>
</evidence>
<dbReference type="Proteomes" id="UP000250222">
    <property type="component" value="Unassembled WGS sequence"/>
</dbReference>
<evidence type="ECO:0000256" key="2">
    <source>
        <dbReference type="ARBA" id="ARBA00022777"/>
    </source>
</evidence>
<sequence length="306" mass="30630">MVDVVVVGLVCRDIVMTVDELPASGSVPVGTRIETLGGAANQAVGARQLGLSAGLVGVVGQDTAADLVLDQARRDGIEVSGVVRREGGTTPLVVGVVEADATHRLLEHVPAEALLTPADVRAGAPIVGAARAVVADLQQPDDAVAETVRLGAAAGALVVLDGAPDDPDALADVWDGVSVLRADDDELAAYVGSVPEGTDAVVDAARELVARGPGVVALGAGQAGNVVAWRGGARVFPRLGEEPVDVTGGGDAFVAGLLRALLDGADPETAGWWASAAAALTVTRLGGRPDLDAEAVAREAERAAGR</sequence>
<dbReference type="AlphaFoldDB" id="A0A2Y9AHM6"/>
<dbReference type="Pfam" id="PF00294">
    <property type="entry name" value="PfkB"/>
    <property type="match status" value="1"/>
</dbReference>
<dbReference type="PROSITE" id="PS00584">
    <property type="entry name" value="PFKB_KINASES_2"/>
    <property type="match status" value="1"/>
</dbReference>
<keyword evidence="5" id="KW-1185">Reference proteome</keyword>
<accession>A0A2Y9AHM6</accession>